<dbReference type="AlphaFoldDB" id="A0A0V0YN37"/>
<sequence>MGEWLITFSMFLMATDSLTTVAFMNSKFRVKETNINLIILFALLLSIFNVIICWMWTCCFGNVQVSACCYHEDVVPKNYYLFHYMIVCIFGYISMLMFITAGIGFRRLRVNSSSVRQIQMRREGIVLKKALISIAFNFVVQTLPCTAAVIMVFLESSTGLLQYPWLFCIGSYAVYAMFWIFRDHTLHRIFIANKLMPRSDKTLSNVSQY</sequence>
<proteinExistence type="predicted"/>
<keyword evidence="1" id="KW-0812">Transmembrane</keyword>
<dbReference type="EMBL" id="JYDU01000002">
    <property type="protein sequence ID" value="KRY01742.1"/>
    <property type="molecule type" value="Genomic_DNA"/>
</dbReference>
<keyword evidence="1" id="KW-1133">Transmembrane helix</keyword>
<evidence type="ECO:0000313" key="2">
    <source>
        <dbReference type="EMBL" id="KRY01742.1"/>
    </source>
</evidence>
<feature type="transmembrane region" description="Helical" evidence="1">
    <location>
        <begin position="160"/>
        <end position="181"/>
    </location>
</feature>
<protein>
    <submittedName>
        <fullName evidence="2">Uncharacterized protein</fullName>
    </submittedName>
</protein>
<dbReference type="Proteomes" id="UP000054815">
    <property type="component" value="Unassembled WGS sequence"/>
</dbReference>
<name>A0A0V0YN37_TRIPS</name>
<evidence type="ECO:0000256" key="1">
    <source>
        <dbReference type="SAM" id="Phobius"/>
    </source>
</evidence>
<evidence type="ECO:0000313" key="3">
    <source>
        <dbReference type="Proteomes" id="UP000054815"/>
    </source>
</evidence>
<accession>A0A0V0YN37</accession>
<organism evidence="2 3">
    <name type="scientific">Trichinella pseudospiralis</name>
    <name type="common">Parasitic roundworm</name>
    <dbReference type="NCBI Taxonomy" id="6337"/>
    <lineage>
        <taxon>Eukaryota</taxon>
        <taxon>Metazoa</taxon>
        <taxon>Ecdysozoa</taxon>
        <taxon>Nematoda</taxon>
        <taxon>Enoplea</taxon>
        <taxon>Dorylaimia</taxon>
        <taxon>Trichinellida</taxon>
        <taxon>Trichinellidae</taxon>
        <taxon>Trichinella</taxon>
    </lineage>
</organism>
<feature type="transmembrane region" description="Helical" evidence="1">
    <location>
        <begin position="6"/>
        <end position="25"/>
    </location>
</feature>
<comment type="caution">
    <text evidence="2">The sequence shown here is derived from an EMBL/GenBank/DDBJ whole genome shotgun (WGS) entry which is preliminary data.</text>
</comment>
<gene>
    <name evidence="2" type="ORF">T4E_10391</name>
</gene>
<feature type="transmembrane region" description="Helical" evidence="1">
    <location>
        <begin position="126"/>
        <end position="154"/>
    </location>
</feature>
<feature type="transmembrane region" description="Helical" evidence="1">
    <location>
        <begin position="37"/>
        <end position="57"/>
    </location>
</feature>
<keyword evidence="1" id="KW-0472">Membrane</keyword>
<reference evidence="2 3" key="1">
    <citation type="submission" date="2015-01" db="EMBL/GenBank/DDBJ databases">
        <title>Evolution of Trichinella species and genotypes.</title>
        <authorList>
            <person name="Korhonen P.K."/>
            <person name="Edoardo P."/>
            <person name="Giuseppe L.R."/>
            <person name="Gasser R.B."/>
        </authorList>
    </citation>
    <scope>NUCLEOTIDE SEQUENCE [LARGE SCALE GENOMIC DNA]</scope>
    <source>
        <strain evidence="2">ISS141</strain>
    </source>
</reference>
<feature type="transmembrane region" description="Helical" evidence="1">
    <location>
        <begin position="81"/>
        <end position="105"/>
    </location>
</feature>